<evidence type="ECO:0000259" key="8">
    <source>
        <dbReference type="PROSITE" id="PS50850"/>
    </source>
</evidence>
<name>A0ABR6CSJ2_9BACI</name>
<evidence type="ECO:0000256" key="2">
    <source>
        <dbReference type="ARBA" id="ARBA00022448"/>
    </source>
</evidence>
<evidence type="ECO:0000256" key="1">
    <source>
        <dbReference type="ARBA" id="ARBA00004651"/>
    </source>
</evidence>
<dbReference type="EMBL" id="JACJHX010000007">
    <property type="protein sequence ID" value="MBA9027327.1"/>
    <property type="molecule type" value="Genomic_DNA"/>
</dbReference>
<feature type="transmembrane region" description="Helical" evidence="7">
    <location>
        <begin position="403"/>
        <end position="424"/>
    </location>
</feature>
<dbReference type="InterPro" id="IPR020846">
    <property type="entry name" value="MFS_dom"/>
</dbReference>
<dbReference type="Gene3D" id="1.20.1250.20">
    <property type="entry name" value="MFS general substrate transporter like domains"/>
    <property type="match status" value="2"/>
</dbReference>
<dbReference type="PANTHER" id="PTHR11662">
    <property type="entry name" value="SOLUTE CARRIER FAMILY 17"/>
    <property type="match status" value="1"/>
</dbReference>
<keyword evidence="2" id="KW-0813">Transport</keyword>
<keyword evidence="6 7" id="KW-0472">Membrane</keyword>
<sequence>MEMNTAPSLPTQTTQKKYRYTVLIWLLIGGMLNYLDRSILSIAAPKMMPELGLSVTDIGLLGAFFSWSYAIMQLPSGWLIDRFGAKKLYSIGILVWSASVFFSGMASALWVFILLRVILGVGEAPCFPTSAKITVNWFAKKERGLAASIWDSSSKWGPAIAPPILIFIMITFGWRELFYFAGGIGIIFGFIFLKFYQNPNDSKRLSKEELEYIKADGAGEEQSNKSSNIKWLSLFKYRSVWGMILGFFCTIWIWNIFLVFLPLYLLDEYQISLAQMGIYASIPWIGGGIGNLTGGFMTKKMVESGFASPMKSKQILISICAVMAGISVILLPFVNNIASTIVLLTFALFFVSAITGNAWALATDVAPSSMVASVGSIQNFGGYFGGAFSPVVAGLIVQSTGSYSLAFISGGIIACCAAICYLFIVKNPIEEPAKA</sequence>
<evidence type="ECO:0000313" key="10">
    <source>
        <dbReference type="Proteomes" id="UP000626697"/>
    </source>
</evidence>
<proteinExistence type="predicted"/>
<feature type="transmembrane region" description="Helical" evidence="7">
    <location>
        <begin position="51"/>
        <end position="71"/>
    </location>
</feature>
<dbReference type="SUPFAM" id="SSF103473">
    <property type="entry name" value="MFS general substrate transporter"/>
    <property type="match status" value="1"/>
</dbReference>
<dbReference type="Pfam" id="PF07690">
    <property type="entry name" value="MFS_1"/>
    <property type="match status" value="1"/>
</dbReference>
<dbReference type="InterPro" id="IPR050382">
    <property type="entry name" value="MFS_Na/Anion_cotransporter"/>
</dbReference>
<evidence type="ECO:0000256" key="7">
    <source>
        <dbReference type="SAM" id="Phobius"/>
    </source>
</evidence>
<feature type="transmembrane region" description="Helical" evidence="7">
    <location>
        <begin position="240"/>
        <end position="264"/>
    </location>
</feature>
<keyword evidence="10" id="KW-1185">Reference proteome</keyword>
<comment type="caution">
    <text evidence="9">The sequence shown here is derived from an EMBL/GenBank/DDBJ whole genome shotgun (WGS) entry which is preliminary data.</text>
</comment>
<keyword evidence="3" id="KW-1003">Cell membrane</keyword>
<feature type="transmembrane region" description="Helical" evidence="7">
    <location>
        <begin position="178"/>
        <end position="196"/>
    </location>
</feature>
<feature type="transmembrane region" description="Helical" evidence="7">
    <location>
        <begin position="91"/>
        <end position="115"/>
    </location>
</feature>
<dbReference type="PROSITE" id="PS50850">
    <property type="entry name" value="MFS"/>
    <property type="match status" value="1"/>
</dbReference>
<comment type="subcellular location">
    <subcellularLocation>
        <location evidence="1">Cell membrane</location>
        <topology evidence="1">Multi-pass membrane protein</topology>
    </subcellularLocation>
</comment>
<dbReference type="InterPro" id="IPR036259">
    <property type="entry name" value="MFS_trans_sf"/>
</dbReference>
<reference evidence="9 10" key="1">
    <citation type="submission" date="2020-08" db="EMBL/GenBank/DDBJ databases">
        <title>Genomic Encyclopedia of Type Strains, Phase IV (KMG-IV): sequencing the most valuable type-strain genomes for metagenomic binning, comparative biology and taxonomic classification.</title>
        <authorList>
            <person name="Goeker M."/>
        </authorList>
    </citation>
    <scope>NUCLEOTIDE SEQUENCE [LARGE SCALE GENOMIC DNA]</scope>
    <source>
        <strain evidence="9 10">DSM 105481</strain>
    </source>
</reference>
<accession>A0ABR6CSJ2</accession>
<keyword evidence="5 7" id="KW-1133">Transmembrane helix</keyword>
<feature type="transmembrane region" description="Helical" evidence="7">
    <location>
        <begin position="340"/>
        <end position="360"/>
    </location>
</feature>
<evidence type="ECO:0000256" key="6">
    <source>
        <dbReference type="ARBA" id="ARBA00023136"/>
    </source>
</evidence>
<dbReference type="CDD" id="cd17319">
    <property type="entry name" value="MFS_ExuT_GudP_like"/>
    <property type="match status" value="1"/>
</dbReference>
<feature type="transmembrane region" description="Helical" evidence="7">
    <location>
        <begin position="276"/>
        <end position="294"/>
    </location>
</feature>
<feature type="transmembrane region" description="Helical" evidence="7">
    <location>
        <begin position="20"/>
        <end position="39"/>
    </location>
</feature>
<protein>
    <submittedName>
        <fullName evidence="9">Sugar phosphate permease</fullName>
    </submittedName>
</protein>
<feature type="transmembrane region" description="Helical" evidence="7">
    <location>
        <begin position="315"/>
        <end position="334"/>
    </location>
</feature>
<dbReference type="PIRSF" id="PIRSF002808">
    <property type="entry name" value="Hexose_phosphate_transp"/>
    <property type="match status" value="1"/>
</dbReference>
<dbReference type="InterPro" id="IPR000849">
    <property type="entry name" value="Sugar_P_transporter"/>
</dbReference>
<feature type="transmembrane region" description="Helical" evidence="7">
    <location>
        <begin position="380"/>
        <end position="397"/>
    </location>
</feature>
<keyword evidence="4 7" id="KW-0812">Transmembrane</keyword>
<dbReference type="PANTHER" id="PTHR11662:SF399">
    <property type="entry name" value="FI19708P1-RELATED"/>
    <property type="match status" value="1"/>
</dbReference>
<organism evidence="9 10">
    <name type="scientific">Peribacillus huizhouensis</name>
    <dbReference type="NCBI Taxonomy" id="1501239"/>
    <lineage>
        <taxon>Bacteria</taxon>
        <taxon>Bacillati</taxon>
        <taxon>Bacillota</taxon>
        <taxon>Bacilli</taxon>
        <taxon>Bacillales</taxon>
        <taxon>Bacillaceae</taxon>
        <taxon>Peribacillus</taxon>
    </lineage>
</organism>
<gene>
    <name evidence="9" type="ORF">HNP81_002617</name>
</gene>
<evidence type="ECO:0000256" key="3">
    <source>
        <dbReference type="ARBA" id="ARBA00022475"/>
    </source>
</evidence>
<dbReference type="InterPro" id="IPR011701">
    <property type="entry name" value="MFS"/>
</dbReference>
<evidence type="ECO:0000256" key="5">
    <source>
        <dbReference type="ARBA" id="ARBA00022989"/>
    </source>
</evidence>
<dbReference type="RefSeq" id="WP_028391668.1">
    <property type="nucleotide sequence ID" value="NZ_JACJHX010000007.1"/>
</dbReference>
<evidence type="ECO:0000313" key="9">
    <source>
        <dbReference type="EMBL" id="MBA9027327.1"/>
    </source>
</evidence>
<evidence type="ECO:0000256" key="4">
    <source>
        <dbReference type="ARBA" id="ARBA00022692"/>
    </source>
</evidence>
<dbReference type="Proteomes" id="UP000626697">
    <property type="component" value="Unassembled WGS sequence"/>
</dbReference>
<feature type="domain" description="Major facilitator superfamily (MFS) profile" evidence="8">
    <location>
        <begin position="22"/>
        <end position="429"/>
    </location>
</feature>